<dbReference type="InterPro" id="IPR000627">
    <property type="entry name" value="Intradiol_dOase_C"/>
</dbReference>
<dbReference type="EMBL" id="JALPRX010000118">
    <property type="protein sequence ID" value="MCK8787360.1"/>
    <property type="molecule type" value="Genomic_DNA"/>
</dbReference>
<name>A0A9X1YCR5_9PROT</name>
<keyword evidence="9" id="KW-1185">Reference proteome</keyword>
<dbReference type="GO" id="GO:0009712">
    <property type="term" value="P:catechol-containing compound metabolic process"/>
    <property type="evidence" value="ECO:0007669"/>
    <property type="project" value="InterPro"/>
</dbReference>
<dbReference type="InterPro" id="IPR015889">
    <property type="entry name" value="Intradiol_dOase_core"/>
</dbReference>
<dbReference type="InterPro" id="IPR039390">
    <property type="entry name" value="1_2-HQD/HQD"/>
</dbReference>
<dbReference type="CDD" id="cd03461">
    <property type="entry name" value="1_2-HQD"/>
    <property type="match status" value="1"/>
</dbReference>
<dbReference type="Proteomes" id="UP001139516">
    <property type="component" value="Unassembled WGS sequence"/>
</dbReference>
<feature type="domain" description="Intradiol ring-cleavage dioxygenases" evidence="7">
    <location>
        <begin position="129"/>
        <end position="157"/>
    </location>
</feature>
<dbReference type="Pfam" id="PF00775">
    <property type="entry name" value="Dioxygenase_C"/>
    <property type="match status" value="1"/>
</dbReference>
<dbReference type="PROSITE" id="PS00083">
    <property type="entry name" value="INTRADIOL_DIOXYGENAS"/>
    <property type="match status" value="1"/>
</dbReference>
<reference evidence="8" key="1">
    <citation type="submission" date="2022-04" db="EMBL/GenBank/DDBJ databases">
        <title>Roseomonas acroporae sp. nov., isolated from coral Acropora digitifera.</title>
        <authorList>
            <person name="Sun H."/>
        </authorList>
    </citation>
    <scope>NUCLEOTIDE SEQUENCE</scope>
    <source>
        <strain evidence="8">NAR14</strain>
    </source>
</reference>
<keyword evidence="6" id="KW-0408">Iron</keyword>
<comment type="similarity">
    <text evidence="2">Belongs to the intradiol ring-cleavage dioxygenase family.</text>
</comment>
<dbReference type="PANTHER" id="PTHR33711:SF7">
    <property type="entry name" value="INTRADIOL RING-CLEAVAGE DIOXYGENASES DOMAIN-CONTAINING PROTEIN-RELATED"/>
    <property type="match status" value="1"/>
</dbReference>
<evidence type="ECO:0000256" key="6">
    <source>
        <dbReference type="ARBA" id="ARBA00023004"/>
    </source>
</evidence>
<dbReference type="GO" id="GO:0008199">
    <property type="term" value="F:ferric iron binding"/>
    <property type="evidence" value="ECO:0007669"/>
    <property type="project" value="InterPro"/>
</dbReference>
<evidence type="ECO:0000256" key="1">
    <source>
        <dbReference type="ARBA" id="ARBA00001965"/>
    </source>
</evidence>
<gene>
    <name evidence="8" type="ORF">M0638_23595</name>
</gene>
<evidence type="ECO:0000256" key="3">
    <source>
        <dbReference type="ARBA" id="ARBA00022723"/>
    </source>
</evidence>
<organism evidence="8 9">
    <name type="scientific">Roseomonas acroporae</name>
    <dbReference type="NCBI Taxonomy" id="2937791"/>
    <lineage>
        <taxon>Bacteria</taxon>
        <taxon>Pseudomonadati</taxon>
        <taxon>Pseudomonadota</taxon>
        <taxon>Alphaproteobacteria</taxon>
        <taxon>Acetobacterales</taxon>
        <taxon>Roseomonadaceae</taxon>
        <taxon>Roseomonas</taxon>
    </lineage>
</organism>
<evidence type="ECO:0000313" key="8">
    <source>
        <dbReference type="EMBL" id="MCK8787360.1"/>
    </source>
</evidence>
<evidence type="ECO:0000256" key="4">
    <source>
        <dbReference type="ARBA" id="ARBA00022964"/>
    </source>
</evidence>
<dbReference type="Pfam" id="PF04444">
    <property type="entry name" value="Dioxygenase_N"/>
    <property type="match status" value="1"/>
</dbReference>
<comment type="caution">
    <text evidence="8">The sequence shown here is derived from an EMBL/GenBank/DDBJ whole genome shotgun (WGS) entry which is preliminary data.</text>
</comment>
<dbReference type="InterPro" id="IPR007535">
    <property type="entry name" value="Catechol_dOase_N"/>
</dbReference>
<sequence length="296" mass="32538">MRDFDESNITTAVLDRFDGTPDPRLKAVMQGLVRHLHAFVREVEPSFGEWRQAIEYLTRTGQMCSDVRQEFILLSDTLGVSMLVDAINHRQPAGATQTTVLGPFYVQDAPEVANGSDIAGGAEGEPLLVEGTVSAAGGGPLAGALVEVWHSDADGYYDVQKPEPDAHALRARLRTDAEGRFRFWSIMPRFYPIPDDGPVGEMLAATNRHPNRPAHVHFMISFPGYDTLVTHVFAADSPYLDSDAVFGVKTSLISHFARETPGTAPDGREMDRPWRRLNYDFGLKKTAVGTGARRVA</sequence>
<dbReference type="RefSeq" id="WP_248669411.1">
    <property type="nucleotide sequence ID" value="NZ_JALPRX010000118.1"/>
</dbReference>
<evidence type="ECO:0000256" key="5">
    <source>
        <dbReference type="ARBA" id="ARBA00023002"/>
    </source>
</evidence>
<keyword evidence="4 8" id="KW-0223">Dioxygenase</keyword>
<keyword evidence="3" id="KW-0479">Metal-binding</keyword>
<dbReference type="Gene3D" id="2.60.130.10">
    <property type="entry name" value="Aromatic compound dioxygenase"/>
    <property type="match status" value="1"/>
</dbReference>
<comment type="cofactor">
    <cofactor evidence="1">
        <name>Fe(3+)</name>
        <dbReference type="ChEBI" id="CHEBI:29034"/>
    </cofactor>
</comment>
<evidence type="ECO:0000259" key="7">
    <source>
        <dbReference type="PROSITE" id="PS00083"/>
    </source>
</evidence>
<dbReference type="SUPFAM" id="SSF49482">
    <property type="entry name" value="Aromatic compound dioxygenase"/>
    <property type="match status" value="1"/>
</dbReference>
<dbReference type="PANTHER" id="PTHR33711">
    <property type="entry name" value="DIOXYGENASE, PUTATIVE (AFU_ORTHOLOGUE AFUA_2G02910)-RELATED"/>
    <property type="match status" value="1"/>
</dbReference>
<dbReference type="GO" id="GO:0018576">
    <property type="term" value="F:catechol 1,2-dioxygenase activity"/>
    <property type="evidence" value="ECO:0007669"/>
    <property type="project" value="InterPro"/>
</dbReference>
<proteinExistence type="inferred from homology"/>
<protein>
    <submittedName>
        <fullName evidence="8">Intradiol ring-cleavage dioxygenase</fullName>
    </submittedName>
</protein>
<accession>A0A9X1YCR5</accession>
<dbReference type="InterPro" id="IPR050770">
    <property type="entry name" value="Intradiol_RC_Dioxygenase"/>
</dbReference>
<keyword evidence="5" id="KW-0560">Oxidoreductase</keyword>
<evidence type="ECO:0000313" key="9">
    <source>
        <dbReference type="Proteomes" id="UP001139516"/>
    </source>
</evidence>
<evidence type="ECO:0000256" key="2">
    <source>
        <dbReference type="ARBA" id="ARBA00007825"/>
    </source>
</evidence>
<dbReference type="AlphaFoldDB" id="A0A9X1YCR5"/>